<gene>
    <name evidence="2" type="ORF">GSLYS_00003458001</name>
</gene>
<reference evidence="2 3" key="1">
    <citation type="submission" date="2024-04" db="EMBL/GenBank/DDBJ databases">
        <authorList>
            <consortium name="Genoscope - CEA"/>
            <person name="William W."/>
        </authorList>
    </citation>
    <scope>NUCLEOTIDE SEQUENCE [LARGE SCALE GENOMIC DNA]</scope>
</reference>
<feature type="domain" description="Methyltransferase" evidence="1">
    <location>
        <begin position="154"/>
        <end position="311"/>
    </location>
</feature>
<dbReference type="Pfam" id="PF13383">
    <property type="entry name" value="Methyltransf_22"/>
    <property type="match status" value="1"/>
</dbReference>
<name>A0AAV2H763_LYMST</name>
<evidence type="ECO:0000259" key="1">
    <source>
        <dbReference type="Pfam" id="PF13383"/>
    </source>
</evidence>
<organism evidence="2 3">
    <name type="scientific">Lymnaea stagnalis</name>
    <name type="common">Great pond snail</name>
    <name type="synonym">Helix stagnalis</name>
    <dbReference type="NCBI Taxonomy" id="6523"/>
    <lineage>
        <taxon>Eukaryota</taxon>
        <taxon>Metazoa</taxon>
        <taxon>Spiralia</taxon>
        <taxon>Lophotrochozoa</taxon>
        <taxon>Mollusca</taxon>
        <taxon>Gastropoda</taxon>
        <taxon>Heterobranchia</taxon>
        <taxon>Euthyneura</taxon>
        <taxon>Panpulmonata</taxon>
        <taxon>Hygrophila</taxon>
        <taxon>Lymnaeoidea</taxon>
        <taxon>Lymnaeidae</taxon>
        <taxon>Lymnaea</taxon>
    </lineage>
</organism>
<dbReference type="PANTHER" id="PTHR32026:SF10">
    <property type="entry name" value="METHYLTRANSFERASE-LIKE PROTEIN 24-RELATED"/>
    <property type="match status" value="1"/>
</dbReference>
<accession>A0AAV2H763</accession>
<comment type="caution">
    <text evidence="2">The sequence shown here is derived from an EMBL/GenBank/DDBJ whole genome shotgun (WGS) entry which is preliminary data.</text>
</comment>
<evidence type="ECO:0000313" key="2">
    <source>
        <dbReference type="EMBL" id="CAL1529303.1"/>
    </source>
</evidence>
<dbReference type="InterPro" id="IPR026913">
    <property type="entry name" value="METTL24"/>
</dbReference>
<dbReference type="Proteomes" id="UP001497497">
    <property type="component" value="Unassembled WGS sequence"/>
</dbReference>
<evidence type="ECO:0000313" key="3">
    <source>
        <dbReference type="Proteomes" id="UP001497497"/>
    </source>
</evidence>
<sequence>MAKLSTKKLLYFLCLTFTLAGLVNILAIFQVRAEKRPSCPNERKSRGRQLDSVHRENESIALGFKPLNLEYENEESKPDEWNNTGAIEFLKTYNKELNKNVQPISADPYNVSTITEWWQAAAMIHWYFNSSLRYTCPEPLKKFADYLLCQVAERTVRQSCVVYSFGVKRDFWFDDAGGWTGCEVWSFDPGLNLTDHLRGKRVHFYNLGLSTTNTDIFLRTNQAAKKWKMRTFRAIQQMIGHKNQPLDIVKLNIGGEEWSVLDYLMENDLLKSMRYLMVHFHLSPSWPAKENYVNSFKTVTRLRQLGFREYHSRVDSVILDAKNFTLRATVLYLNAKFNWFF</sequence>
<protein>
    <recommendedName>
        <fullName evidence="1">Methyltransferase domain-containing protein</fullName>
    </recommendedName>
</protein>
<dbReference type="InterPro" id="IPR029063">
    <property type="entry name" value="SAM-dependent_MTases_sf"/>
</dbReference>
<dbReference type="InterPro" id="IPR025714">
    <property type="entry name" value="Methyltranfer_dom"/>
</dbReference>
<keyword evidence="3" id="KW-1185">Reference proteome</keyword>
<dbReference type="PANTHER" id="PTHR32026">
    <property type="entry name" value="METHYLTRANSFERASE-LIKE PROTEIN 24"/>
    <property type="match status" value="1"/>
</dbReference>
<dbReference type="EMBL" id="CAXITT010000046">
    <property type="protein sequence ID" value="CAL1529303.1"/>
    <property type="molecule type" value="Genomic_DNA"/>
</dbReference>
<dbReference type="AlphaFoldDB" id="A0AAV2H763"/>
<proteinExistence type="predicted"/>
<dbReference type="SUPFAM" id="SSF53335">
    <property type="entry name" value="S-adenosyl-L-methionine-dependent methyltransferases"/>
    <property type="match status" value="1"/>
</dbReference>